<dbReference type="Pfam" id="PF01979">
    <property type="entry name" value="Amidohydro_1"/>
    <property type="match status" value="1"/>
</dbReference>
<dbReference type="InterPro" id="IPR051781">
    <property type="entry name" value="Metallo-dep_Hydrolase"/>
</dbReference>
<dbReference type="InterPro" id="IPR032466">
    <property type="entry name" value="Metal_Hydrolase"/>
</dbReference>
<dbReference type="InterPro" id="IPR011059">
    <property type="entry name" value="Metal-dep_hydrolase_composite"/>
</dbReference>
<dbReference type="Proteomes" id="UP001228113">
    <property type="component" value="Chromosome"/>
</dbReference>
<dbReference type="KEGG" id="msea:METESE_21930"/>
<reference evidence="3" key="1">
    <citation type="journal article" date="2023" name="Int. J. Syst. Evol. Microbiol.">
        <title>Mesoterricola silvestris gen. nov., sp. nov., Mesoterricola sediminis sp. nov., Geothrix oryzae sp. nov., Geothrix edaphica sp. nov., Geothrix rubra sp. nov., and Geothrix limicola sp. nov., six novel members of Acidobacteriota isolated from soils.</title>
        <authorList>
            <person name="Itoh H."/>
            <person name="Sugisawa Y."/>
            <person name="Mise K."/>
            <person name="Xu Z."/>
            <person name="Kuniyasu M."/>
            <person name="Ushijima N."/>
            <person name="Kawano K."/>
            <person name="Kobayashi E."/>
            <person name="Shiratori Y."/>
            <person name="Masuda Y."/>
            <person name="Senoo K."/>
        </authorList>
    </citation>
    <scope>NUCLEOTIDE SEQUENCE</scope>
    <source>
        <strain evidence="3">W786</strain>
    </source>
</reference>
<dbReference type="PANTHER" id="PTHR43135:SF3">
    <property type="entry name" value="ALPHA-D-RIBOSE 1-METHYLPHOSPHONATE 5-TRIPHOSPHATE DIPHOSPHATASE"/>
    <property type="match status" value="1"/>
</dbReference>
<feature type="chain" id="PRO_5041428776" evidence="1">
    <location>
        <begin position="19"/>
        <end position="442"/>
    </location>
</feature>
<evidence type="ECO:0000256" key="1">
    <source>
        <dbReference type="SAM" id="SignalP"/>
    </source>
</evidence>
<feature type="domain" description="Amidohydrolase-related" evidence="2">
    <location>
        <begin position="77"/>
        <end position="436"/>
    </location>
</feature>
<evidence type="ECO:0000313" key="4">
    <source>
        <dbReference type="Proteomes" id="UP001228113"/>
    </source>
</evidence>
<dbReference type="RefSeq" id="WP_316410174.1">
    <property type="nucleotide sequence ID" value="NZ_AP027081.1"/>
</dbReference>
<dbReference type="GO" id="GO:0016810">
    <property type="term" value="F:hydrolase activity, acting on carbon-nitrogen (but not peptide) bonds"/>
    <property type="evidence" value="ECO:0007669"/>
    <property type="project" value="InterPro"/>
</dbReference>
<feature type="signal peptide" evidence="1">
    <location>
        <begin position="1"/>
        <end position="18"/>
    </location>
</feature>
<dbReference type="Gene3D" id="3.20.20.140">
    <property type="entry name" value="Metal-dependent hydrolases"/>
    <property type="match status" value="1"/>
</dbReference>
<dbReference type="EMBL" id="AP027081">
    <property type="protein sequence ID" value="BDU77235.1"/>
    <property type="molecule type" value="Genomic_DNA"/>
</dbReference>
<dbReference type="InterPro" id="IPR057744">
    <property type="entry name" value="OTAase-like"/>
</dbReference>
<keyword evidence="4" id="KW-1185">Reference proteome</keyword>
<dbReference type="AlphaFoldDB" id="A0AA48GZF8"/>
<dbReference type="PANTHER" id="PTHR43135">
    <property type="entry name" value="ALPHA-D-RIBOSE 1-METHYLPHOSPHONATE 5-TRIPHOSPHATE DIPHOSPHATASE"/>
    <property type="match status" value="1"/>
</dbReference>
<dbReference type="CDD" id="cd01299">
    <property type="entry name" value="Met_dep_hydrolase_A"/>
    <property type="match status" value="1"/>
</dbReference>
<dbReference type="Gene3D" id="2.30.40.10">
    <property type="entry name" value="Urease, subunit C, domain 1"/>
    <property type="match status" value="1"/>
</dbReference>
<proteinExistence type="predicted"/>
<accession>A0AA48GZF8</accession>
<name>A0AA48GZF8_9BACT</name>
<evidence type="ECO:0000259" key="2">
    <source>
        <dbReference type="Pfam" id="PF01979"/>
    </source>
</evidence>
<dbReference type="SUPFAM" id="SSF51556">
    <property type="entry name" value="Metallo-dependent hydrolases"/>
    <property type="match status" value="1"/>
</dbReference>
<gene>
    <name evidence="3" type="ORF">METESE_21930</name>
</gene>
<dbReference type="SUPFAM" id="SSF51338">
    <property type="entry name" value="Composite domain of metallo-dependent hydrolases"/>
    <property type="match status" value="2"/>
</dbReference>
<dbReference type="InterPro" id="IPR006680">
    <property type="entry name" value="Amidohydro-rel"/>
</dbReference>
<sequence>MPRRALLAFALAVLPALAQEVPHVLFQDVRIFDGRSPALSAPAHVLVKGNRIARISTTPIPVDPGARTQVIAGGGRTLMPGLIDAHWHSMMAAVPQSLSLVADQGYLYLLAGWEARETLLRGFTSVRDLAGPAIGLKQAIDAGLVEGPRIWVAGAMISQTGGHGDFRFPYEVPRAPGAPLSHAEVTGASALADSPDEVRLRAREQLMRGSVFLKLAAGGGVASNYDPLDASQYTEAEIRAAVEAAENMGTYVTVHAYTPRAIQTAIRGGVKCVDHGQLMDEATARLMAEKDIWLCLQPFLDDEDAAPFPPGSDNQLKMLAMHRGTDTAYALAKRFKLRLAWGTDVLFDPRLAARQNAQLAKMTRWFTPAETLTMATATNAELLALSGPRNPYPGALGVVKEGALADLLLVDGNPLADLKVIADPRKNFKVIMKDGRIHKNAL</sequence>
<protein>
    <submittedName>
        <fullName evidence="3">Hydrolase</fullName>
    </submittedName>
</protein>
<organism evidence="3 4">
    <name type="scientific">Mesoterricola sediminis</name>
    <dbReference type="NCBI Taxonomy" id="2927980"/>
    <lineage>
        <taxon>Bacteria</taxon>
        <taxon>Pseudomonadati</taxon>
        <taxon>Acidobacteriota</taxon>
        <taxon>Holophagae</taxon>
        <taxon>Holophagales</taxon>
        <taxon>Holophagaceae</taxon>
        <taxon>Mesoterricola</taxon>
    </lineage>
</organism>
<evidence type="ECO:0000313" key="3">
    <source>
        <dbReference type="EMBL" id="BDU77235.1"/>
    </source>
</evidence>
<keyword evidence="1" id="KW-0732">Signal</keyword>
<keyword evidence="3" id="KW-0378">Hydrolase</keyword>